<dbReference type="Pfam" id="PF00361">
    <property type="entry name" value="Proton_antipo_M"/>
    <property type="match status" value="1"/>
</dbReference>
<comment type="catalytic activity">
    <reaction evidence="5">
        <text>a quinone + NADH + 5 H(+)(in) = a quinol + NAD(+) + 4 H(+)(out)</text>
        <dbReference type="Rhea" id="RHEA:57888"/>
        <dbReference type="ChEBI" id="CHEBI:15378"/>
        <dbReference type="ChEBI" id="CHEBI:24646"/>
        <dbReference type="ChEBI" id="CHEBI:57540"/>
        <dbReference type="ChEBI" id="CHEBI:57945"/>
        <dbReference type="ChEBI" id="CHEBI:132124"/>
    </reaction>
</comment>
<sequence length="505" mass="52322">MSAQPLAESLVQSVDWLAIAPPTIAAVVALAVLVADLFVPEPRKALLGWASVAGLAAATLMLLPLLDGDRSTFCVTGPARACSYTADHFTLVIQFLVLGGALLAALLSVTHLDDDRRRVPAGEFWFLLLSSAAGAALLPASRDLATLIVALEVASLPAFALVGIRHGDERSSEAALKFFLSSVTATAVSLMGISFLYASTGTLHLTQLAQRLPQVDGQLHTLAQAGVVLTLVGFAFKTAAVPFHFWVPDTYVGAPLPVAAYLSVVGKAVGFSGLILVTVVGFPSYADVWGPALAALAALTMTVGNVAALRQQATRAYSAVRLLAWSSVGQAGYLLVPIAAAGYTDDTQKAIGSTVAYALMYAAVNLGAFAVAALVGRGRALNRISDYRGLYATNPLSALLLAFFLLCLAGLPPGVIGLFAKVTVFSAAVDAGLGWLAVVMALNVVIALFYYLQWTALLFRAPEGEPARHRAPAPLTAALALTGVLGVVLSGAPQLALRFASGGLF</sequence>
<keyword evidence="5" id="KW-0874">Quinone</keyword>
<dbReference type="InterPro" id="IPR001750">
    <property type="entry name" value="ND/Mrp_TM"/>
</dbReference>
<protein>
    <recommendedName>
        <fullName evidence="5">NADH-quinone oxidoreductase subunit N</fullName>
        <ecNumber evidence="5">7.1.1.-</ecNumber>
    </recommendedName>
    <alternativeName>
        <fullName evidence="5">NADH dehydrogenase I subunit N</fullName>
    </alternativeName>
    <alternativeName>
        <fullName evidence="5">NDH-1 subunit N</fullName>
    </alternativeName>
</protein>
<feature type="transmembrane region" description="Helical" evidence="5">
    <location>
        <begin position="46"/>
        <end position="66"/>
    </location>
</feature>
<keyword evidence="5" id="KW-1003">Cell membrane</keyword>
<feature type="transmembrane region" description="Helical" evidence="5">
    <location>
        <begin position="144"/>
        <end position="164"/>
    </location>
</feature>
<comment type="subunit">
    <text evidence="5">NDH-1 is composed of 14 different subunits. Subunits NuoA, H, J, K, L, M, N constitute the membrane sector of the complex.</text>
</comment>
<dbReference type="InterPro" id="IPR010096">
    <property type="entry name" value="NADH-Q_OxRdtase_suN/2"/>
</dbReference>
<evidence type="ECO:0000256" key="3">
    <source>
        <dbReference type="ARBA" id="ARBA00022989"/>
    </source>
</evidence>
<keyword evidence="5" id="KW-0520">NAD</keyword>
<feature type="transmembrane region" description="Helical" evidence="5">
    <location>
        <begin position="396"/>
        <end position="420"/>
    </location>
</feature>
<comment type="function">
    <text evidence="5">NDH-1 shuttles electrons from NADH, via FMN and iron-sulfur (Fe-S) centers, to quinones in the respiratory chain. The immediate electron acceptor for the enzyme in this species is believed to be a menaquinone. Couples the redox reaction to proton translocation (for every two electrons transferred, four hydrogen ions are translocated across the cytoplasmic membrane), and thus conserves the redox energy in a proton gradient.</text>
</comment>
<dbReference type="PANTHER" id="PTHR22773">
    <property type="entry name" value="NADH DEHYDROGENASE"/>
    <property type="match status" value="1"/>
</dbReference>
<keyword evidence="9" id="KW-1185">Reference proteome</keyword>
<feature type="transmembrane region" description="Helical" evidence="5">
    <location>
        <begin position="176"/>
        <end position="198"/>
    </location>
</feature>
<feature type="transmembrane region" description="Helical" evidence="5">
    <location>
        <begin position="322"/>
        <end position="343"/>
    </location>
</feature>
<dbReference type="RefSeq" id="WP_346163674.1">
    <property type="nucleotide sequence ID" value="NZ_BAAAOQ010000018.1"/>
</dbReference>
<name>A0ABN3BUM1_9ACTN</name>
<reference evidence="8 9" key="1">
    <citation type="journal article" date="2019" name="Int. J. Syst. Evol. Microbiol.">
        <title>The Global Catalogue of Microorganisms (GCM) 10K type strain sequencing project: providing services to taxonomists for standard genome sequencing and annotation.</title>
        <authorList>
            <consortium name="The Broad Institute Genomics Platform"/>
            <consortium name="The Broad Institute Genome Sequencing Center for Infectious Disease"/>
            <person name="Wu L."/>
            <person name="Ma J."/>
        </authorList>
    </citation>
    <scope>NUCLEOTIDE SEQUENCE [LARGE SCALE GENOMIC DNA]</scope>
    <source>
        <strain evidence="8 9">JCM 14924</strain>
    </source>
</reference>
<feature type="transmembrane region" description="Helical" evidence="5">
    <location>
        <begin position="121"/>
        <end position="138"/>
    </location>
</feature>
<feature type="transmembrane region" description="Helical" evidence="5">
    <location>
        <begin position="432"/>
        <end position="452"/>
    </location>
</feature>
<keyword evidence="5" id="KW-1278">Translocase</keyword>
<feature type="domain" description="NADH:quinone oxidoreductase/Mrp antiporter transmembrane" evidence="7">
    <location>
        <begin position="141"/>
        <end position="446"/>
    </location>
</feature>
<keyword evidence="4 5" id="KW-0472">Membrane</keyword>
<evidence type="ECO:0000259" key="7">
    <source>
        <dbReference type="Pfam" id="PF00361"/>
    </source>
</evidence>
<evidence type="ECO:0000256" key="5">
    <source>
        <dbReference type="HAMAP-Rule" id="MF_00445"/>
    </source>
</evidence>
<organism evidence="8 9">
    <name type="scientific">Streptomyces bangladeshensis</name>
    <dbReference type="NCBI Taxonomy" id="295352"/>
    <lineage>
        <taxon>Bacteria</taxon>
        <taxon>Bacillati</taxon>
        <taxon>Actinomycetota</taxon>
        <taxon>Actinomycetes</taxon>
        <taxon>Kitasatosporales</taxon>
        <taxon>Streptomycetaceae</taxon>
        <taxon>Streptomyces</taxon>
    </lineage>
</organism>
<dbReference type="HAMAP" id="MF_00445">
    <property type="entry name" value="NDH1_NuoN_1"/>
    <property type="match status" value="1"/>
</dbReference>
<evidence type="ECO:0000256" key="2">
    <source>
        <dbReference type="ARBA" id="ARBA00022692"/>
    </source>
</evidence>
<feature type="transmembrane region" description="Helical" evidence="5">
    <location>
        <begin position="258"/>
        <end position="282"/>
    </location>
</feature>
<feature type="transmembrane region" description="Helical" evidence="5">
    <location>
        <begin position="86"/>
        <end position="109"/>
    </location>
</feature>
<evidence type="ECO:0000256" key="1">
    <source>
        <dbReference type="ARBA" id="ARBA00004127"/>
    </source>
</evidence>
<evidence type="ECO:0000256" key="4">
    <source>
        <dbReference type="ARBA" id="ARBA00023136"/>
    </source>
</evidence>
<feature type="transmembrane region" description="Helical" evidence="5">
    <location>
        <begin position="16"/>
        <end position="39"/>
    </location>
</feature>
<comment type="caution">
    <text evidence="8">The sequence shown here is derived from an EMBL/GenBank/DDBJ whole genome shotgun (WGS) entry which is preliminary data.</text>
</comment>
<keyword evidence="5" id="KW-0813">Transport</keyword>
<keyword evidence="3 5" id="KW-1133">Transmembrane helix</keyword>
<evidence type="ECO:0000313" key="8">
    <source>
        <dbReference type="EMBL" id="GAA2200528.1"/>
    </source>
</evidence>
<feature type="transmembrane region" description="Helical" evidence="5">
    <location>
        <begin position="355"/>
        <end position="375"/>
    </location>
</feature>
<dbReference type="Proteomes" id="UP001501391">
    <property type="component" value="Unassembled WGS sequence"/>
</dbReference>
<gene>
    <name evidence="5" type="primary">nuoN</name>
    <name evidence="8" type="ORF">GCM10009787_51710</name>
</gene>
<comment type="similarity">
    <text evidence="5">Belongs to the complex I subunit 2 family.</text>
</comment>
<evidence type="ECO:0000313" key="9">
    <source>
        <dbReference type="Proteomes" id="UP001501391"/>
    </source>
</evidence>
<proteinExistence type="inferred from homology"/>
<dbReference type="EMBL" id="BAAAOQ010000018">
    <property type="protein sequence ID" value="GAA2200528.1"/>
    <property type="molecule type" value="Genomic_DNA"/>
</dbReference>
<comment type="subcellular location">
    <subcellularLocation>
        <location evidence="5">Cell membrane</location>
        <topology evidence="5">Multi-pass membrane protein</topology>
    </subcellularLocation>
    <subcellularLocation>
        <location evidence="1">Endomembrane system</location>
        <topology evidence="1">Multi-pass membrane protein</topology>
    </subcellularLocation>
    <subcellularLocation>
        <location evidence="6">Membrane</location>
        <topology evidence="6">Multi-pass membrane protein</topology>
    </subcellularLocation>
</comment>
<feature type="transmembrane region" description="Helical" evidence="5">
    <location>
        <begin position="222"/>
        <end position="246"/>
    </location>
</feature>
<keyword evidence="2 5" id="KW-0812">Transmembrane</keyword>
<feature type="transmembrane region" description="Helical" evidence="5">
    <location>
        <begin position="288"/>
        <end position="310"/>
    </location>
</feature>
<accession>A0ABN3BUM1</accession>
<evidence type="ECO:0000256" key="6">
    <source>
        <dbReference type="RuleBase" id="RU000320"/>
    </source>
</evidence>
<feature type="transmembrane region" description="Helical" evidence="5">
    <location>
        <begin position="473"/>
        <end position="496"/>
    </location>
</feature>
<dbReference type="EC" id="7.1.1.-" evidence="5"/>